<accession>A0A7V0XFT1</accession>
<proteinExistence type="predicted"/>
<reference evidence="1" key="1">
    <citation type="journal article" date="2020" name="mSystems">
        <title>Genome- and Community-Level Interaction Insights into Carbon Utilization and Element Cycling Functions of Hydrothermarchaeota in Hydrothermal Sediment.</title>
        <authorList>
            <person name="Zhou Z."/>
            <person name="Liu Y."/>
            <person name="Xu W."/>
            <person name="Pan J."/>
            <person name="Luo Z.H."/>
            <person name="Li M."/>
        </authorList>
    </citation>
    <scope>NUCLEOTIDE SEQUENCE [LARGE SCALE GENOMIC DNA]</scope>
    <source>
        <strain evidence="1">SpSt-1182</strain>
    </source>
</reference>
<dbReference type="AlphaFoldDB" id="A0A7V0XFT1"/>
<dbReference type="Proteomes" id="UP000885672">
    <property type="component" value="Unassembled WGS sequence"/>
</dbReference>
<name>A0A7V0XFT1_UNCW3</name>
<dbReference type="EMBL" id="DSBX01000288">
    <property type="protein sequence ID" value="HDR00130.1"/>
    <property type="molecule type" value="Genomic_DNA"/>
</dbReference>
<comment type="caution">
    <text evidence="1">The sequence shown here is derived from an EMBL/GenBank/DDBJ whole genome shotgun (WGS) entry which is preliminary data.</text>
</comment>
<protein>
    <submittedName>
        <fullName evidence="1">DUF488 family protein</fullName>
    </submittedName>
</protein>
<dbReference type="Pfam" id="PF04343">
    <property type="entry name" value="DUF488"/>
    <property type="match status" value="1"/>
</dbReference>
<dbReference type="InterPro" id="IPR007438">
    <property type="entry name" value="DUF488"/>
</dbReference>
<sequence length="98" mass="11140">MRVFSLGTGARHPLDFGRVLAKYGIEVIFDVRRLPLREPGFDRDALQRLCDTAGVGYVFLGNELGGELNLRTWVASEPVTRWLAVIRRKLERRAVCLL</sequence>
<evidence type="ECO:0000313" key="1">
    <source>
        <dbReference type="EMBL" id="HDR00130.1"/>
    </source>
</evidence>
<gene>
    <name evidence="1" type="ORF">ENN51_07605</name>
</gene>
<organism evidence="1">
    <name type="scientific">candidate division WOR-3 bacterium</name>
    <dbReference type="NCBI Taxonomy" id="2052148"/>
    <lineage>
        <taxon>Bacteria</taxon>
        <taxon>Bacteria division WOR-3</taxon>
    </lineage>
</organism>
<feature type="non-terminal residue" evidence="1">
    <location>
        <position position="98"/>
    </location>
</feature>